<dbReference type="GeneID" id="77947925"/>
<evidence type="ECO:0000313" key="4">
    <source>
        <dbReference type="Proteomes" id="UP000610026"/>
    </source>
</evidence>
<dbReference type="InterPro" id="IPR042103">
    <property type="entry name" value="SerRS_1_N_sf"/>
</dbReference>
<keyword evidence="1" id="KW-0175">Coiled coil</keyword>
<proteinExistence type="predicted"/>
<feature type="coiled-coil region" evidence="1">
    <location>
        <begin position="40"/>
        <end position="116"/>
    </location>
</feature>
<dbReference type="EMBL" id="MW460249">
    <property type="protein sequence ID" value="QRE00658.1"/>
    <property type="molecule type" value="Genomic_DNA"/>
</dbReference>
<name>A0A889ISC7_9CAUD</name>
<dbReference type="KEGG" id="vg:77947925"/>
<evidence type="ECO:0000256" key="2">
    <source>
        <dbReference type="SAM" id="Phobius"/>
    </source>
</evidence>
<evidence type="ECO:0000256" key="1">
    <source>
        <dbReference type="SAM" id="Coils"/>
    </source>
</evidence>
<keyword evidence="2" id="KW-0472">Membrane</keyword>
<feature type="transmembrane region" description="Helical" evidence="2">
    <location>
        <begin position="6"/>
        <end position="26"/>
    </location>
</feature>
<evidence type="ECO:0000313" key="3">
    <source>
        <dbReference type="EMBL" id="QRE00658.1"/>
    </source>
</evidence>
<reference evidence="3" key="1">
    <citation type="submission" date="2021-01" db="EMBL/GenBank/DDBJ databases">
        <authorList>
            <person name="Ben Porat S."/>
            <person name="Alkalay-Oren S."/>
            <person name="Coppenhagen-Glazer S."/>
            <person name="Hazan R."/>
        </authorList>
    </citation>
    <scope>NUCLEOTIDE SEQUENCE</scope>
</reference>
<dbReference type="RefSeq" id="YP_010671671.1">
    <property type="nucleotide sequence ID" value="NC_070969.1"/>
</dbReference>
<accession>A0A889ISC7</accession>
<evidence type="ECO:0008006" key="5">
    <source>
        <dbReference type="Google" id="ProtNLM"/>
    </source>
</evidence>
<sequence length="121" mass="13782">MDEQPQTLWGMIGAGLTSLVMGGLWLRTKLSKDAAEIANARAEVDMIDRLQEENKELRLSLQEVTAERNKLYREVGELIGSVRALETSQKMLESRIEQMKQEIVTLRGALERTGDERRSQH</sequence>
<protein>
    <recommendedName>
        <fullName evidence="5">Chemotaxis protein</fullName>
    </recommendedName>
</protein>
<dbReference type="Gene3D" id="1.10.287.40">
    <property type="entry name" value="Serine-tRNA synthetase, tRNA binding domain"/>
    <property type="match status" value="1"/>
</dbReference>
<keyword evidence="2" id="KW-0812">Transmembrane</keyword>
<organism evidence="3 4">
    <name type="scientific">Pseudomonas phage Itty13</name>
    <dbReference type="NCBI Taxonomy" id="2805750"/>
    <lineage>
        <taxon>Viruses</taxon>
        <taxon>Duplodnaviria</taxon>
        <taxon>Heunggongvirae</taxon>
        <taxon>Uroviricota</taxon>
        <taxon>Caudoviricetes</taxon>
        <taxon>Ittyvirus</taxon>
        <taxon>Ittyvirus itty13</taxon>
    </lineage>
</organism>
<keyword evidence="2" id="KW-1133">Transmembrane helix</keyword>
<keyword evidence="4" id="KW-1185">Reference proteome</keyword>
<dbReference type="Proteomes" id="UP000610026">
    <property type="component" value="Segment"/>
</dbReference>